<dbReference type="Pfam" id="PF00293">
    <property type="entry name" value="NUDIX"/>
    <property type="match status" value="1"/>
</dbReference>
<evidence type="ECO:0000313" key="7">
    <source>
        <dbReference type="Proteomes" id="UP000664167"/>
    </source>
</evidence>
<dbReference type="PROSITE" id="PS00893">
    <property type="entry name" value="NUDIX_BOX"/>
    <property type="match status" value="1"/>
</dbReference>
<keyword evidence="7" id="KW-1185">Reference proteome</keyword>
<evidence type="ECO:0000256" key="2">
    <source>
        <dbReference type="ARBA" id="ARBA00005582"/>
    </source>
</evidence>
<dbReference type="PANTHER" id="PTHR43046:SF14">
    <property type="entry name" value="MUTT_NUDIX FAMILY PROTEIN"/>
    <property type="match status" value="1"/>
</dbReference>
<comment type="caution">
    <text evidence="6">The sequence shown here is derived from an EMBL/GenBank/DDBJ whole genome shotgun (WGS) entry which is preliminary data.</text>
</comment>
<name>A0A939JLZ4_9ACTN</name>
<organism evidence="6 7">
    <name type="scientific">Streptomyces beijiangensis</name>
    <dbReference type="NCBI Taxonomy" id="163361"/>
    <lineage>
        <taxon>Bacteria</taxon>
        <taxon>Bacillati</taxon>
        <taxon>Actinomycetota</taxon>
        <taxon>Actinomycetes</taxon>
        <taxon>Kitasatosporales</taxon>
        <taxon>Streptomycetaceae</taxon>
        <taxon>Streptomyces</taxon>
    </lineage>
</organism>
<dbReference type="InterPro" id="IPR020084">
    <property type="entry name" value="NUDIX_hydrolase_CS"/>
</dbReference>
<dbReference type="InterPro" id="IPR015797">
    <property type="entry name" value="NUDIX_hydrolase-like_dom_sf"/>
</dbReference>
<dbReference type="PANTHER" id="PTHR43046">
    <property type="entry name" value="GDP-MANNOSE MANNOSYL HYDROLASE"/>
    <property type="match status" value="1"/>
</dbReference>
<dbReference type="InterPro" id="IPR000086">
    <property type="entry name" value="NUDIX_hydrolase_dom"/>
</dbReference>
<dbReference type="PRINTS" id="PR00502">
    <property type="entry name" value="NUDIXFAMILY"/>
</dbReference>
<reference evidence="6" key="1">
    <citation type="submission" date="2021-03" db="EMBL/GenBank/DDBJ databases">
        <title>Streptomyces poriferae sp. nov., a novel marine sponge-derived Actinobacteria species with anti-MRSA activity.</title>
        <authorList>
            <person name="Sandoval-Powers M."/>
            <person name="Kralova S."/>
            <person name="Nguyen G.-S."/>
            <person name="Fawwal D."/>
            <person name="Degnes K."/>
            <person name="Klinkenberg G."/>
            <person name="Sletta H."/>
            <person name="Wentzel A."/>
            <person name="Liles M.R."/>
        </authorList>
    </citation>
    <scope>NUCLEOTIDE SEQUENCE</scope>
    <source>
        <strain evidence="6">DSM 41794</strain>
    </source>
</reference>
<comment type="cofactor">
    <cofactor evidence="1">
        <name>Mg(2+)</name>
        <dbReference type="ChEBI" id="CHEBI:18420"/>
    </cofactor>
</comment>
<accession>A0A939JLZ4</accession>
<keyword evidence="3 4" id="KW-0378">Hydrolase</keyword>
<feature type="domain" description="Nudix hydrolase" evidence="5">
    <location>
        <begin position="2"/>
        <end position="133"/>
    </location>
</feature>
<dbReference type="SUPFAM" id="SSF55811">
    <property type="entry name" value="Nudix"/>
    <property type="match status" value="1"/>
</dbReference>
<dbReference type="Gene3D" id="3.90.79.10">
    <property type="entry name" value="Nucleoside Triphosphate Pyrophosphohydrolase"/>
    <property type="match status" value="1"/>
</dbReference>
<dbReference type="PROSITE" id="PS51462">
    <property type="entry name" value="NUDIX"/>
    <property type="match status" value="1"/>
</dbReference>
<dbReference type="GO" id="GO:0016787">
    <property type="term" value="F:hydrolase activity"/>
    <property type="evidence" value="ECO:0007669"/>
    <property type="project" value="UniProtKB-KW"/>
</dbReference>
<proteinExistence type="inferred from homology"/>
<dbReference type="EMBL" id="JAFLRJ010000374">
    <property type="protein sequence ID" value="MBO0516244.1"/>
    <property type="molecule type" value="Genomic_DNA"/>
</dbReference>
<sequence>MDSKQLAAAVVVDDGLVLVVRRSKTERFLPNVWGVPCGKLDPGETPAAAVLRELEEETGILGEVVRLAGTSDFDSDYQGRPVRNHQSNFLVRPLTTEVRLPHEDQRALWVKPEELDSVPVDAYNRTVIMQVIDSGSGDQQL</sequence>
<dbReference type="InterPro" id="IPR020476">
    <property type="entry name" value="Nudix_hydrolase"/>
</dbReference>
<dbReference type="AlphaFoldDB" id="A0A939JLZ4"/>
<comment type="similarity">
    <text evidence="2 4">Belongs to the Nudix hydrolase family.</text>
</comment>
<gene>
    <name evidence="6" type="ORF">J0695_31390</name>
</gene>
<evidence type="ECO:0000313" key="6">
    <source>
        <dbReference type="EMBL" id="MBO0516244.1"/>
    </source>
</evidence>
<evidence type="ECO:0000259" key="5">
    <source>
        <dbReference type="PROSITE" id="PS51462"/>
    </source>
</evidence>
<evidence type="ECO:0000256" key="3">
    <source>
        <dbReference type="ARBA" id="ARBA00022801"/>
    </source>
</evidence>
<dbReference type="RefSeq" id="WP_206967816.1">
    <property type="nucleotide sequence ID" value="NZ_BAAAJJ010000004.1"/>
</dbReference>
<evidence type="ECO:0000256" key="4">
    <source>
        <dbReference type="RuleBase" id="RU003476"/>
    </source>
</evidence>
<evidence type="ECO:0000256" key="1">
    <source>
        <dbReference type="ARBA" id="ARBA00001946"/>
    </source>
</evidence>
<protein>
    <submittedName>
        <fullName evidence="6">NUDIX domain-containing protein</fullName>
    </submittedName>
</protein>
<dbReference type="Proteomes" id="UP000664167">
    <property type="component" value="Unassembled WGS sequence"/>
</dbReference>